<dbReference type="Proteomes" id="UP000267821">
    <property type="component" value="Unassembled WGS sequence"/>
</dbReference>
<dbReference type="Gene3D" id="3.40.50.300">
    <property type="entry name" value="P-loop containing nucleotide triphosphate hydrolases"/>
    <property type="match status" value="2"/>
</dbReference>
<dbReference type="STRING" id="1051890.A0A3N4M1K7"/>
<dbReference type="FunCoup" id="A0A3N4M1K7">
    <property type="interactions" value="12"/>
</dbReference>
<name>A0A3N4M1K7_9PEZI</name>
<gene>
    <name evidence="6" type="ORF">L211DRAFT_864585</name>
</gene>
<organism evidence="6 7">
    <name type="scientific">Terfezia boudieri ATCC MYA-4762</name>
    <dbReference type="NCBI Taxonomy" id="1051890"/>
    <lineage>
        <taxon>Eukaryota</taxon>
        <taxon>Fungi</taxon>
        <taxon>Dikarya</taxon>
        <taxon>Ascomycota</taxon>
        <taxon>Pezizomycotina</taxon>
        <taxon>Pezizomycetes</taxon>
        <taxon>Pezizales</taxon>
        <taxon>Pezizaceae</taxon>
        <taxon>Terfezia</taxon>
    </lineage>
</organism>
<feature type="domain" description="Helicase ATP-binding" evidence="4">
    <location>
        <begin position="153"/>
        <end position="319"/>
    </location>
</feature>
<evidence type="ECO:0000256" key="3">
    <source>
        <dbReference type="SAM" id="MobiDB-lite"/>
    </source>
</evidence>
<evidence type="ECO:0000259" key="4">
    <source>
        <dbReference type="PROSITE" id="PS51192"/>
    </source>
</evidence>
<sequence length="745" mass="83241">MIPVRLLRAFANKPAFVPTGIRIIRRTQATLAETLSTSSIRAPPNPEPPNQVGTKKKKKKREKEISIVEKNGGAELDLSPSRRVVKLSESGLGAKTKVKSAKKLDTLGGTKKRKNKGSKDELDVAEAVREPPPTTKAIILRDYQQECIDAVLDHVKQGRKRLAISLATGSGKTVIFTQLIDKLPAPNDTATQTLILVHRRELLEQALRHCMNAYPEKTVEVEMANRHASGVADITLASIQSIVSKDRVEKFNPQNFKLILIDECHHAVADTYMRTLDHFGALHPEKSGGNHPVVVGVSATLSRHDGLKMGTVLDYIVYHKNYIDMISENWLSNVQFTTVQTHVDLSAVRESRGDYNLADLSLAVNTSQTNNITARAWLEKAGKRKSTLVFCVDIAHVTEMTNTFRKYGVDARFVTSHTPKEDRTRLLDDFRAGIFPVLVNCGILTEGTDIPNIDCVLLARPTRSKNLLIQMIGRGMRLSPGKESCHVIDMIGILNRGIISTPTLFGLDPFTILDNATPSSMEKMRDDAKEGLEILQADSSGHDRLWDVPIKHVSFTDYENIWDLLKDSGHEKQIRQLSPYSWVKVGLTDYVLSAAGMVLKISKRADGKYTILQKQSPQWNFFAEQYISQPEKILADNIDSLAHAVRGADTYASEHYPRKMILHSAPWRKAPASSVQLNHLKKMKPEGDWDQKKLTKGQAGDILTRRKFGMAKFERALKQAKKAKETEAKRLEAKQSNEIKVGRLI</sequence>
<dbReference type="InterPro" id="IPR027417">
    <property type="entry name" value="P-loop_NTPase"/>
</dbReference>
<feature type="region of interest" description="Disordered" evidence="3">
    <location>
        <begin position="103"/>
        <end position="124"/>
    </location>
</feature>
<dbReference type="PANTHER" id="PTHR47396:SF1">
    <property type="entry name" value="ATP-DEPENDENT HELICASE IRC3-RELATED"/>
    <property type="match status" value="1"/>
</dbReference>
<dbReference type="GO" id="GO:0032042">
    <property type="term" value="P:mitochondrial DNA metabolic process"/>
    <property type="evidence" value="ECO:0007669"/>
    <property type="project" value="TreeGrafter"/>
</dbReference>
<dbReference type="GO" id="GO:0000403">
    <property type="term" value="F:Y-form DNA binding"/>
    <property type="evidence" value="ECO:0007669"/>
    <property type="project" value="TreeGrafter"/>
</dbReference>
<dbReference type="GO" id="GO:0005524">
    <property type="term" value="F:ATP binding"/>
    <property type="evidence" value="ECO:0007669"/>
    <property type="project" value="InterPro"/>
</dbReference>
<dbReference type="GO" id="GO:0061749">
    <property type="term" value="F:forked DNA-dependent helicase activity"/>
    <property type="evidence" value="ECO:0007669"/>
    <property type="project" value="TreeGrafter"/>
</dbReference>
<evidence type="ECO:0000259" key="5">
    <source>
        <dbReference type="PROSITE" id="PS51194"/>
    </source>
</evidence>
<feature type="region of interest" description="Disordered" evidence="3">
    <location>
        <begin position="35"/>
        <end position="63"/>
    </location>
</feature>
<dbReference type="SMART" id="SM00487">
    <property type="entry name" value="DEXDc"/>
    <property type="match status" value="1"/>
</dbReference>
<reference evidence="6 7" key="1">
    <citation type="journal article" date="2018" name="Nat. Ecol. Evol.">
        <title>Pezizomycetes genomes reveal the molecular basis of ectomycorrhizal truffle lifestyle.</title>
        <authorList>
            <person name="Murat C."/>
            <person name="Payen T."/>
            <person name="Noel B."/>
            <person name="Kuo A."/>
            <person name="Morin E."/>
            <person name="Chen J."/>
            <person name="Kohler A."/>
            <person name="Krizsan K."/>
            <person name="Balestrini R."/>
            <person name="Da Silva C."/>
            <person name="Montanini B."/>
            <person name="Hainaut M."/>
            <person name="Levati E."/>
            <person name="Barry K.W."/>
            <person name="Belfiori B."/>
            <person name="Cichocki N."/>
            <person name="Clum A."/>
            <person name="Dockter R.B."/>
            <person name="Fauchery L."/>
            <person name="Guy J."/>
            <person name="Iotti M."/>
            <person name="Le Tacon F."/>
            <person name="Lindquist E.A."/>
            <person name="Lipzen A."/>
            <person name="Malagnac F."/>
            <person name="Mello A."/>
            <person name="Molinier V."/>
            <person name="Miyauchi S."/>
            <person name="Poulain J."/>
            <person name="Riccioni C."/>
            <person name="Rubini A."/>
            <person name="Sitrit Y."/>
            <person name="Splivallo R."/>
            <person name="Traeger S."/>
            <person name="Wang M."/>
            <person name="Zifcakova L."/>
            <person name="Wipf D."/>
            <person name="Zambonelli A."/>
            <person name="Paolocci F."/>
            <person name="Nowrousian M."/>
            <person name="Ottonello S."/>
            <person name="Baldrian P."/>
            <person name="Spatafora J.W."/>
            <person name="Henrissat B."/>
            <person name="Nagy L.G."/>
            <person name="Aury J.M."/>
            <person name="Wincker P."/>
            <person name="Grigoriev I.V."/>
            <person name="Bonfante P."/>
            <person name="Martin F.M."/>
        </authorList>
    </citation>
    <scope>NUCLEOTIDE SEQUENCE [LARGE SCALE GENOMIC DNA]</scope>
    <source>
        <strain evidence="6 7">ATCC MYA-4762</strain>
    </source>
</reference>
<keyword evidence="7" id="KW-1185">Reference proteome</keyword>
<feature type="coiled-coil region" evidence="2">
    <location>
        <begin position="710"/>
        <end position="737"/>
    </location>
</feature>
<dbReference type="GO" id="GO:0005759">
    <property type="term" value="C:mitochondrial matrix"/>
    <property type="evidence" value="ECO:0007669"/>
    <property type="project" value="TreeGrafter"/>
</dbReference>
<accession>A0A3N4M1K7</accession>
<keyword evidence="2" id="KW-0175">Coiled coil</keyword>
<dbReference type="PROSITE" id="PS51192">
    <property type="entry name" value="HELICASE_ATP_BIND_1"/>
    <property type="match status" value="1"/>
</dbReference>
<dbReference type="Pfam" id="PF00271">
    <property type="entry name" value="Helicase_C"/>
    <property type="match status" value="1"/>
</dbReference>
<evidence type="ECO:0000313" key="6">
    <source>
        <dbReference type="EMBL" id="RPB28940.1"/>
    </source>
</evidence>
<dbReference type="PANTHER" id="PTHR47396">
    <property type="entry name" value="TYPE I RESTRICTION ENZYME ECOKI R PROTEIN"/>
    <property type="match status" value="1"/>
</dbReference>
<protein>
    <submittedName>
        <fullName evidence="6">P-loop containing nucleoside triphosphate hydrolase protein</fullName>
    </submittedName>
</protein>
<keyword evidence="1" id="KW-0067">ATP-binding</keyword>
<dbReference type="SUPFAM" id="SSF52540">
    <property type="entry name" value="P-loop containing nucleoside triphosphate hydrolases"/>
    <property type="match status" value="1"/>
</dbReference>
<dbReference type="Pfam" id="PF04851">
    <property type="entry name" value="ResIII"/>
    <property type="match status" value="1"/>
</dbReference>
<dbReference type="InterPro" id="IPR014001">
    <property type="entry name" value="Helicase_ATP-bd"/>
</dbReference>
<dbReference type="InterPro" id="IPR006935">
    <property type="entry name" value="Helicase/UvrB_N"/>
</dbReference>
<keyword evidence="6" id="KW-0378">Hydrolase</keyword>
<dbReference type="PROSITE" id="PS51194">
    <property type="entry name" value="HELICASE_CTER"/>
    <property type="match status" value="1"/>
</dbReference>
<dbReference type="CDD" id="cd18799">
    <property type="entry name" value="SF2_C_EcoAI-like"/>
    <property type="match status" value="1"/>
</dbReference>
<evidence type="ECO:0000256" key="1">
    <source>
        <dbReference type="ARBA" id="ARBA00022806"/>
    </source>
</evidence>
<dbReference type="GO" id="GO:0070125">
    <property type="term" value="P:mitochondrial translational elongation"/>
    <property type="evidence" value="ECO:0007669"/>
    <property type="project" value="TreeGrafter"/>
</dbReference>
<evidence type="ECO:0000256" key="2">
    <source>
        <dbReference type="SAM" id="Coils"/>
    </source>
</evidence>
<proteinExistence type="predicted"/>
<keyword evidence="1" id="KW-0547">Nucleotide-binding</keyword>
<dbReference type="CDD" id="cd18032">
    <property type="entry name" value="DEXHc_RE_I_III_res"/>
    <property type="match status" value="1"/>
</dbReference>
<dbReference type="AlphaFoldDB" id="A0A3N4M1K7"/>
<dbReference type="InterPro" id="IPR001650">
    <property type="entry name" value="Helicase_C-like"/>
</dbReference>
<dbReference type="GO" id="GO:0036121">
    <property type="term" value="F:double-stranded DNA helicase activity"/>
    <property type="evidence" value="ECO:0007669"/>
    <property type="project" value="TreeGrafter"/>
</dbReference>
<dbReference type="GO" id="GO:0016787">
    <property type="term" value="F:hydrolase activity"/>
    <property type="evidence" value="ECO:0007669"/>
    <property type="project" value="UniProtKB-KW"/>
</dbReference>
<dbReference type="SMART" id="SM00490">
    <property type="entry name" value="HELICc"/>
    <property type="match status" value="1"/>
</dbReference>
<evidence type="ECO:0000313" key="7">
    <source>
        <dbReference type="Proteomes" id="UP000267821"/>
    </source>
</evidence>
<keyword evidence="1" id="KW-0347">Helicase</keyword>
<feature type="domain" description="Helicase C-terminal" evidence="5">
    <location>
        <begin position="373"/>
        <end position="525"/>
    </location>
</feature>
<dbReference type="EMBL" id="ML121528">
    <property type="protein sequence ID" value="RPB28940.1"/>
    <property type="molecule type" value="Genomic_DNA"/>
</dbReference>
<dbReference type="InterPro" id="IPR050742">
    <property type="entry name" value="Helicase_Restrict-Modif_Enz"/>
</dbReference>
<dbReference type="OrthoDB" id="16911at2759"/>
<dbReference type="InParanoid" id="A0A3N4M1K7"/>